<feature type="transmembrane region" description="Helical" evidence="1">
    <location>
        <begin position="73"/>
        <end position="96"/>
    </location>
</feature>
<keyword evidence="1" id="KW-0812">Transmembrane</keyword>
<evidence type="ECO:0000256" key="1">
    <source>
        <dbReference type="SAM" id="Phobius"/>
    </source>
</evidence>
<accession>Q2H887</accession>
<dbReference type="GeneID" id="4388745"/>
<dbReference type="STRING" id="306901.Q2H887"/>
<dbReference type="RefSeq" id="XP_001230083.1">
    <property type="nucleotide sequence ID" value="XM_001230082.1"/>
</dbReference>
<dbReference type="OrthoDB" id="9909019at2759"/>
<gene>
    <name evidence="2" type="ORF">CHGG_03567</name>
</gene>
<organism evidence="2 3">
    <name type="scientific">Chaetomium globosum (strain ATCC 6205 / CBS 148.51 / DSM 1962 / NBRC 6347 / NRRL 1970)</name>
    <name type="common">Soil fungus</name>
    <dbReference type="NCBI Taxonomy" id="306901"/>
    <lineage>
        <taxon>Eukaryota</taxon>
        <taxon>Fungi</taxon>
        <taxon>Dikarya</taxon>
        <taxon>Ascomycota</taxon>
        <taxon>Pezizomycotina</taxon>
        <taxon>Sordariomycetes</taxon>
        <taxon>Sordariomycetidae</taxon>
        <taxon>Sordariales</taxon>
        <taxon>Chaetomiaceae</taxon>
        <taxon>Chaetomium</taxon>
    </lineage>
</organism>
<keyword evidence="1" id="KW-0472">Membrane</keyword>
<name>Q2H887_CHAGB</name>
<evidence type="ECO:0000313" key="3">
    <source>
        <dbReference type="Proteomes" id="UP000001056"/>
    </source>
</evidence>
<reference evidence="3" key="1">
    <citation type="journal article" date="2015" name="Genome Announc.">
        <title>Draft genome sequence of the cellulolytic fungus Chaetomium globosum.</title>
        <authorList>
            <person name="Cuomo C.A."/>
            <person name="Untereiner W.A."/>
            <person name="Ma L.-J."/>
            <person name="Grabherr M."/>
            <person name="Birren B.W."/>
        </authorList>
    </citation>
    <scope>NUCLEOTIDE SEQUENCE [LARGE SCALE GENOMIC DNA]</scope>
    <source>
        <strain evidence="3">ATCC 6205 / CBS 148.51 / DSM 1962 / NBRC 6347 / NRRL 1970</strain>
    </source>
</reference>
<keyword evidence="3" id="KW-1185">Reference proteome</keyword>
<dbReference type="OMA" id="WSIQTWI"/>
<dbReference type="InParanoid" id="Q2H887"/>
<dbReference type="EMBL" id="CH408030">
    <property type="protein sequence ID" value="EAQ91632.1"/>
    <property type="molecule type" value="Genomic_DNA"/>
</dbReference>
<feature type="transmembrane region" description="Helical" evidence="1">
    <location>
        <begin position="20"/>
        <end position="43"/>
    </location>
</feature>
<sequence>MRFLDPRAAVSSLLGRVRRVGLVSLSSLVVSGVSVILFAQNIYTSRPSVDVPNPEDYRQAVFHVGSELSVQSWLAVLGVVFGILSYGLTASCVHFFDCWCSWRASRVGGQGLDYARYLNSQPQAPVMAGLWHGFSLYVLCRYIFVALTIAASIGYKFAVIEVTTFDNDPVESSQVRLQLPPVRGLLADGTTSPWVGDYPLSVTNRAFFHEQRIWTPEGYTTGDSFRTPLSITLAGWANCSGSFGTLDRGFLVSREIVMVANVTEDNTPNFLTSAVGNWTRVEGGVGWIRGGTSRAVVEYRIQRPGQVQIQWAEAGSWVNDPSDTKVKPVITRLTYEMRLAAAEVRRLVENGSCSRVADESGNSPQFLSFGPAITRTKKADGTVPLNYKLLDAILDSDDIGPREGVSIFVQGVMATWAAELAELNDNGIVFGHAPADAEPFGPENKKDSWNRLLADSKFGYPFFDGRRHAERRGSYYNIAEIFTAVGSIAIVVAVARILLGPPTLTQGPDPFH</sequence>
<protein>
    <submittedName>
        <fullName evidence="2">Uncharacterized protein</fullName>
    </submittedName>
</protein>
<dbReference type="HOGENOM" id="CLU_489187_0_0_1"/>
<dbReference type="VEuPathDB" id="FungiDB:CHGG_03567"/>
<evidence type="ECO:0000313" key="2">
    <source>
        <dbReference type="EMBL" id="EAQ91632.1"/>
    </source>
</evidence>
<keyword evidence="1" id="KW-1133">Transmembrane helix</keyword>
<dbReference type="AlphaFoldDB" id="Q2H887"/>
<feature type="transmembrane region" description="Helical" evidence="1">
    <location>
        <begin position="475"/>
        <end position="499"/>
    </location>
</feature>
<dbReference type="eggNOG" id="ENOG502SVBJ">
    <property type="taxonomic scope" value="Eukaryota"/>
</dbReference>
<dbReference type="Proteomes" id="UP000001056">
    <property type="component" value="Unassembled WGS sequence"/>
</dbReference>
<proteinExistence type="predicted"/>